<dbReference type="Pfam" id="PF00379">
    <property type="entry name" value="Chitin_bind_4"/>
    <property type="match status" value="1"/>
</dbReference>
<dbReference type="InterPro" id="IPR050468">
    <property type="entry name" value="Cuticle_Struct_Prot"/>
</dbReference>
<proteinExistence type="predicted"/>
<dbReference type="PROSITE" id="PS51155">
    <property type="entry name" value="CHIT_BIND_RR_2"/>
    <property type="match status" value="1"/>
</dbReference>
<dbReference type="PANTHER" id="PTHR10380:SF241">
    <property type="entry name" value="CUTICULAR PROTEIN 47EG-RELATED"/>
    <property type="match status" value="1"/>
</dbReference>
<accession>A0A0N1PIW1</accession>
<dbReference type="InterPro" id="IPR000618">
    <property type="entry name" value="Insect_cuticle"/>
</dbReference>
<organism evidence="4 5">
    <name type="scientific">Papilio machaon</name>
    <name type="common">Old World swallowtail butterfly</name>
    <dbReference type="NCBI Taxonomy" id="76193"/>
    <lineage>
        <taxon>Eukaryota</taxon>
        <taxon>Metazoa</taxon>
        <taxon>Ecdysozoa</taxon>
        <taxon>Arthropoda</taxon>
        <taxon>Hexapoda</taxon>
        <taxon>Insecta</taxon>
        <taxon>Pterygota</taxon>
        <taxon>Neoptera</taxon>
        <taxon>Endopterygota</taxon>
        <taxon>Lepidoptera</taxon>
        <taxon>Glossata</taxon>
        <taxon>Ditrysia</taxon>
        <taxon>Papilionoidea</taxon>
        <taxon>Papilionidae</taxon>
        <taxon>Papilioninae</taxon>
        <taxon>Papilio</taxon>
    </lineage>
</organism>
<evidence type="ECO:0000313" key="5">
    <source>
        <dbReference type="Proteomes" id="UP000053240"/>
    </source>
</evidence>
<keyword evidence="5" id="KW-1185">Reference proteome</keyword>
<sequence length="169" mass="18553">MQSYSILAVAHDFVNVGLKKLLSLQNPLKIGPTRTFIALFALVAVVVADGPVLRSPEADAPIISQDADVFPDKYQYRYETGNGISASESGVLKNAGREDEALEVEGQNRYQAPDGTVYTLTYIANENGYQPQGAHLPVAPEPQPIPDYILRSIEYNRVHAPKTIDGQRR</sequence>
<dbReference type="PRINTS" id="PR00947">
    <property type="entry name" value="CUTICLE"/>
</dbReference>
<dbReference type="EMBL" id="KQ460571">
    <property type="protein sequence ID" value="KPJ13960.1"/>
    <property type="molecule type" value="Genomic_DNA"/>
</dbReference>
<dbReference type="FunCoup" id="A0A0N1PIW1">
    <property type="interactions" value="36"/>
</dbReference>
<dbReference type="PROSITE" id="PS00233">
    <property type="entry name" value="CHIT_BIND_RR_1"/>
    <property type="match status" value="1"/>
</dbReference>
<dbReference type="PANTHER" id="PTHR10380">
    <property type="entry name" value="CUTICLE PROTEIN"/>
    <property type="match status" value="1"/>
</dbReference>
<dbReference type="InterPro" id="IPR031311">
    <property type="entry name" value="CHIT_BIND_RR_consensus"/>
</dbReference>
<evidence type="ECO:0000256" key="3">
    <source>
        <dbReference type="PROSITE-ProRule" id="PRU00497"/>
    </source>
</evidence>
<dbReference type="GO" id="GO:0008010">
    <property type="term" value="F:structural constituent of chitin-based larval cuticle"/>
    <property type="evidence" value="ECO:0007669"/>
    <property type="project" value="TreeGrafter"/>
</dbReference>
<evidence type="ECO:0000313" key="4">
    <source>
        <dbReference type="EMBL" id="KPJ13960.1"/>
    </source>
</evidence>
<dbReference type="GO" id="GO:0062129">
    <property type="term" value="C:chitin-based extracellular matrix"/>
    <property type="evidence" value="ECO:0007669"/>
    <property type="project" value="TreeGrafter"/>
</dbReference>
<gene>
    <name evidence="4" type="ORF">RR48_01258</name>
</gene>
<dbReference type="Proteomes" id="UP000053240">
    <property type="component" value="Unassembled WGS sequence"/>
</dbReference>
<name>A0A0N1PIW1_PAPMA</name>
<dbReference type="InParanoid" id="A0A0N1PIW1"/>
<reference evidence="4 5" key="1">
    <citation type="journal article" date="2015" name="Nat. Commun.">
        <title>Outbred genome sequencing and CRISPR/Cas9 gene editing in butterflies.</title>
        <authorList>
            <person name="Li X."/>
            <person name="Fan D."/>
            <person name="Zhang W."/>
            <person name="Liu G."/>
            <person name="Zhang L."/>
            <person name="Zhao L."/>
            <person name="Fang X."/>
            <person name="Chen L."/>
            <person name="Dong Y."/>
            <person name="Chen Y."/>
            <person name="Ding Y."/>
            <person name="Zhao R."/>
            <person name="Feng M."/>
            <person name="Zhu Y."/>
            <person name="Feng Y."/>
            <person name="Jiang X."/>
            <person name="Zhu D."/>
            <person name="Xiang H."/>
            <person name="Feng X."/>
            <person name="Li S."/>
            <person name="Wang J."/>
            <person name="Zhang G."/>
            <person name="Kronforst M.R."/>
            <person name="Wang W."/>
        </authorList>
    </citation>
    <scope>NUCLEOTIDE SEQUENCE [LARGE SCALE GENOMIC DNA]</scope>
    <source>
        <strain evidence="4">Ya'a_city_454_Pm</strain>
        <tissue evidence="4">Whole body</tissue>
    </source>
</reference>
<keyword evidence="2" id="KW-0732">Signal</keyword>
<dbReference type="AlphaFoldDB" id="A0A0N1PIW1"/>
<keyword evidence="1 3" id="KW-0193">Cuticle</keyword>
<evidence type="ECO:0000256" key="2">
    <source>
        <dbReference type="ARBA" id="ARBA00022729"/>
    </source>
</evidence>
<evidence type="ECO:0000256" key="1">
    <source>
        <dbReference type="ARBA" id="ARBA00022460"/>
    </source>
</evidence>
<protein>
    <submittedName>
        <fullName evidence="4">Larval cuticle protein LCP-17</fullName>
    </submittedName>
</protein>
<dbReference type="STRING" id="76193.A0A0N1PIW1"/>